<proteinExistence type="predicted"/>
<accession>A0A8S9MB85</accession>
<protein>
    <submittedName>
        <fullName evidence="1">Uncharacterized protein</fullName>
    </submittedName>
</protein>
<comment type="caution">
    <text evidence="1">The sequence shown here is derived from an EMBL/GenBank/DDBJ whole genome shotgun (WGS) entry which is preliminary data.</text>
</comment>
<sequence>MPAAICVSCICSDDQKLKETDIAIGSGEVPVNPTPLLNETTTAAQTTLKKA</sequence>
<dbReference type="AlphaFoldDB" id="A0A8S9MB85"/>
<reference evidence="1" key="1">
    <citation type="submission" date="2019-12" db="EMBL/GenBank/DDBJ databases">
        <title>Genome sequencing and annotation of Brassica cretica.</title>
        <authorList>
            <person name="Studholme D.J."/>
            <person name="Sarris P.F."/>
        </authorList>
    </citation>
    <scope>NUCLEOTIDE SEQUENCE</scope>
    <source>
        <strain evidence="1">PFS-001/15</strain>
        <tissue evidence="1">Leaf</tissue>
    </source>
</reference>
<evidence type="ECO:0000313" key="1">
    <source>
        <dbReference type="EMBL" id="KAF2617235.1"/>
    </source>
</evidence>
<dbReference type="EMBL" id="QGKW02000007">
    <property type="protein sequence ID" value="KAF2617235.1"/>
    <property type="molecule type" value="Genomic_DNA"/>
</dbReference>
<organism evidence="1 2">
    <name type="scientific">Brassica cretica</name>
    <name type="common">Mustard</name>
    <dbReference type="NCBI Taxonomy" id="69181"/>
    <lineage>
        <taxon>Eukaryota</taxon>
        <taxon>Viridiplantae</taxon>
        <taxon>Streptophyta</taxon>
        <taxon>Embryophyta</taxon>
        <taxon>Tracheophyta</taxon>
        <taxon>Spermatophyta</taxon>
        <taxon>Magnoliopsida</taxon>
        <taxon>eudicotyledons</taxon>
        <taxon>Gunneridae</taxon>
        <taxon>Pentapetalae</taxon>
        <taxon>rosids</taxon>
        <taxon>malvids</taxon>
        <taxon>Brassicales</taxon>
        <taxon>Brassicaceae</taxon>
        <taxon>Brassiceae</taxon>
        <taxon>Brassica</taxon>
    </lineage>
</organism>
<dbReference type="Proteomes" id="UP000712281">
    <property type="component" value="Unassembled WGS sequence"/>
</dbReference>
<name>A0A8S9MB85_BRACR</name>
<gene>
    <name evidence="1" type="ORF">F2Q68_00040930</name>
</gene>
<evidence type="ECO:0000313" key="2">
    <source>
        <dbReference type="Proteomes" id="UP000712281"/>
    </source>
</evidence>